<dbReference type="InterPro" id="IPR036641">
    <property type="entry name" value="HPT_dom_sf"/>
</dbReference>
<comment type="subcellular location">
    <subcellularLocation>
        <location evidence="2">Cell inner membrane</location>
        <topology evidence="2">Multi-pass membrane protein</topology>
    </subcellularLocation>
</comment>
<dbReference type="FunFam" id="3.30.565.10:FF:000010">
    <property type="entry name" value="Sensor histidine kinase RcsC"/>
    <property type="match status" value="1"/>
</dbReference>
<dbReference type="InterPro" id="IPR003661">
    <property type="entry name" value="HisK_dim/P_dom"/>
</dbReference>
<feature type="domain" description="PAC" evidence="20">
    <location>
        <begin position="301"/>
        <end position="349"/>
    </location>
</feature>
<dbReference type="PRINTS" id="PR00344">
    <property type="entry name" value="BCTRLSENSOR"/>
</dbReference>
<dbReference type="SMART" id="SM00387">
    <property type="entry name" value="HATPase_c"/>
    <property type="match status" value="1"/>
</dbReference>
<dbReference type="Pfam" id="PF00512">
    <property type="entry name" value="HisKA"/>
    <property type="match status" value="1"/>
</dbReference>
<evidence type="ECO:0000256" key="7">
    <source>
        <dbReference type="ARBA" id="ARBA00022679"/>
    </source>
</evidence>
<dbReference type="Pfam" id="PF00072">
    <property type="entry name" value="Response_reg"/>
    <property type="match status" value="1"/>
</dbReference>
<dbReference type="InterPro" id="IPR036890">
    <property type="entry name" value="HATPase_C_sf"/>
</dbReference>
<dbReference type="eggNOG" id="COG2205">
    <property type="taxonomic scope" value="Bacteria"/>
</dbReference>
<dbReference type="PROSITE" id="PS50109">
    <property type="entry name" value="HIS_KIN"/>
    <property type="match status" value="1"/>
</dbReference>
<dbReference type="Proteomes" id="UP000015347">
    <property type="component" value="Unassembled WGS sequence"/>
</dbReference>
<dbReference type="CDD" id="cd00082">
    <property type="entry name" value="HisKA"/>
    <property type="match status" value="1"/>
</dbReference>
<dbReference type="GO" id="GO:0000155">
    <property type="term" value="F:phosphorelay sensor kinase activity"/>
    <property type="evidence" value="ECO:0007669"/>
    <property type="project" value="InterPro"/>
</dbReference>
<proteinExistence type="predicted"/>
<dbReference type="InterPro" id="IPR003594">
    <property type="entry name" value="HATPase_dom"/>
</dbReference>
<organism evidence="21 22">
    <name type="scientific">Salipiger mucosus DSM 16094</name>
    <dbReference type="NCBI Taxonomy" id="1123237"/>
    <lineage>
        <taxon>Bacteria</taxon>
        <taxon>Pseudomonadati</taxon>
        <taxon>Pseudomonadota</taxon>
        <taxon>Alphaproteobacteria</taxon>
        <taxon>Rhodobacterales</taxon>
        <taxon>Roseobacteraceae</taxon>
        <taxon>Salipiger</taxon>
    </lineage>
</organism>
<comment type="catalytic activity">
    <reaction evidence="1">
        <text>ATP + protein L-histidine = ADP + protein N-phospho-L-histidine.</text>
        <dbReference type="EC" id="2.7.13.3"/>
    </reaction>
</comment>
<keyword evidence="9 21" id="KW-0418">Kinase</keyword>
<dbReference type="SUPFAM" id="SSF47384">
    <property type="entry name" value="Homodimeric domain of signal transducing histidine kinase"/>
    <property type="match status" value="1"/>
</dbReference>
<evidence type="ECO:0000256" key="15">
    <source>
        <dbReference type="SAM" id="Coils"/>
    </source>
</evidence>
<keyword evidence="4" id="KW-1003">Cell membrane</keyword>
<evidence type="ECO:0000256" key="12">
    <source>
        <dbReference type="ARBA" id="ARBA00023012"/>
    </source>
</evidence>
<feature type="modified residue" description="4-aspartylphosphate" evidence="14">
    <location>
        <position position="659"/>
    </location>
</feature>
<dbReference type="RefSeq" id="WP_020039685.1">
    <property type="nucleotide sequence ID" value="NZ_KE557277.1"/>
</dbReference>
<evidence type="ECO:0000256" key="11">
    <source>
        <dbReference type="ARBA" id="ARBA00022989"/>
    </source>
</evidence>
<evidence type="ECO:0000259" key="18">
    <source>
        <dbReference type="PROSITE" id="PS50110"/>
    </source>
</evidence>
<keyword evidence="13 16" id="KW-0472">Membrane</keyword>
<dbReference type="InterPro" id="IPR013767">
    <property type="entry name" value="PAS_fold"/>
</dbReference>
<dbReference type="InterPro" id="IPR000700">
    <property type="entry name" value="PAS-assoc_C"/>
</dbReference>
<dbReference type="Gene3D" id="3.40.50.2300">
    <property type="match status" value="1"/>
</dbReference>
<dbReference type="PROSITE" id="PS50113">
    <property type="entry name" value="PAC"/>
    <property type="match status" value="1"/>
</dbReference>
<dbReference type="EMBL" id="APVH01000032">
    <property type="protein sequence ID" value="EPX80522.1"/>
    <property type="molecule type" value="Genomic_DNA"/>
</dbReference>
<dbReference type="Gene3D" id="1.20.120.160">
    <property type="entry name" value="HPT domain"/>
    <property type="match status" value="1"/>
</dbReference>
<gene>
    <name evidence="21" type="ORF">Salmuc_03839</name>
</gene>
<dbReference type="STRING" id="1123237.Salmuc_03839"/>
<keyword evidence="5" id="KW-0997">Cell inner membrane</keyword>
<dbReference type="Pfam" id="PF01627">
    <property type="entry name" value="Hpt"/>
    <property type="match status" value="1"/>
</dbReference>
<dbReference type="SMART" id="SM00388">
    <property type="entry name" value="HisKA"/>
    <property type="match status" value="1"/>
</dbReference>
<feature type="transmembrane region" description="Helical" evidence="16">
    <location>
        <begin position="21"/>
        <end position="41"/>
    </location>
</feature>
<keyword evidence="8 16" id="KW-0812">Transmembrane</keyword>
<dbReference type="Gene3D" id="3.30.565.10">
    <property type="entry name" value="Histidine kinase-like ATPase, C-terminal domain"/>
    <property type="match status" value="1"/>
</dbReference>
<dbReference type="SMART" id="SM00448">
    <property type="entry name" value="REC"/>
    <property type="match status" value="1"/>
</dbReference>
<dbReference type="InterPro" id="IPR011006">
    <property type="entry name" value="CheY-like_superfamily"/>
</dbReference>
<feature type="domain" description="Response regulatory" evidence="18">
    <location>
        <begin position="610"/>
        <end position="727"/>
    </location>
</feature>
<evidence type="ECO:0000259" key="17">
    <source>
        <dbReference type="PROSITE" id="PS50109"/>
    </source>
</evidence>
<evidence type="ECO:0000256" key="9">
    <source>
        <dbReference type="ARBA" id="ARBA00022777"/>
    </source>
</evidence>
<comment type="caution">
    <text evidence="21">The sequence shown here is derived from an EMBL/GenBank/DDBJ whole genome shotgun (WGS) entry which is preliminary data.</text>
</comment>
<dbReference type="CDD" id="cd00130">
    <property type="entry name" value="PAS"/>
    <property type="match status" value="1"/>
</dbReference>
<dbReference type="NCBIfam" id="TIGR00229">
    <property type="entry name" value="sensory_box"/>
    <property type="match status" value="1"/>
</dbReference>
<feature type="domain" description="Histidine kinase" evidence="17">
    <location>
        <begin position="367"/>
        <end position="585"/>
    </location>
</feature>
<keyword evidence="10" id="KW-0547">Nucleotide-binding</keyword>
<dbReference type="Pfam" id="PF02518">
    <property type="entry name" value="HATPase_c"/>
    <property type="match status" value="1"/>
</dbReference>
<keyword evidence="11 16" id="KW-1133">Transmembrane helix</keyword>
<dbReference type="InterPro" id="IPR004358">
    <property type="entry name" value="Sig_transdc_His_kin-like_C"/>
</dbReference>
<feature type="domain" description="PAS" evidence="19">
    <location>
        <begin position="222"/>
        <end position="275"/>
    </location>
</feature>
<evidence type="ECO:0000256" key="3">
    <source>
        <dbReference type="ARBA" id="ARBA00012438"/>
    </source>
</evidence>
<dbReference type="InterPro" id="IPR036097">
    <property type="entry name" value="HisK_dim/P_sf"/>
</dbReference>
<keyword evidence="15" id="KW-0175">Coiled coil</keyword>
<accession>S9QL77</accession>
<dbReference type="Gene3D" id="1.10.287.130">
    <property type="match status" value="1"/>
</dbReference>
<sequence>MSEPAPQTMRRRWRILSPNRIAVTAVVFCVGLVAGMAASVLREIDELSTANSDNLQWSLAQADVEFLRLRLALEQAQQDRATLDEVRRRFDIFYSRVGIFDSGTAFRTLRSGDEYAEPRAVVQRFLDDAVPLIDGPDPALRDALPELSEAASAINEDVRAFSLAGLTAFAETSDNRRQDLVHTLIALAVLLALVFVGLVLISFTLYRMSRQDQARAEEIQRTGRRMQAIVDTALDAILVTDAEGTIREFNPAARRIFGYDREEALGRNAGELIFPPEVLNRLRGGELAFVDTPGAPQQQERRFEEQALNRDGHRFPAEISVVRAESGKLFVAYIRDISRRRAAEDGLTEARDRALAGERAKAEFLAVMSHEMRTPLNGMLGTMQLMRDHTLTERQSDLLDRMQTSGSQLLGLVNDVLDLSKFEAGKVHPDQRPFSVTRLLDGVVETASPLAAAAGTTLEWQWVGQPADAALGDSRRLRQVLLNLVGNAVKFTRGGSVDVEAERLGNGKTLEFRVIDTGIGIAEADLDRIFEDFETLDSSYARRAGGTGLGLGIARRLTEAMGGEIGVESEPGEGSLFWIRLPLVSSEAEAQAETPAASRKEERPAVRPLDLLLVEDNEINRFVAREMLEAEGHKVTEALDGRAGVEWAEARAFDAILMDISMPVMDGPAAARHIREGAGASAKAPIIAVTAHALPEELARFREAGMAHCISKPVNRRHLLDTLAVALDEAGAEVLQEPVQEPEPLLDEAQIATLWKGLPDSARADLRTRFLAEMDAAIADLAALSPDDPDLPAAAHKCAGNCATFGLVALRGALGRIETSAKRGQPVDRGDLEALRHLWARSRTALEDRMEQAR</sequence>
<evidence type="ECO:0000256" key="10">
    <source>
        <dbReference type="ARBA" id="ARBA00022840"/>
    </source>
</evidence>
<evidence type="ECO:0000256" key="5">
    <source>
        <dbReference type="ARBA" id="ARBA00022519"/>
    </source>
</evidence>
<dbReference type="PROSITE" id="PS50112">
    <property type="entry name" value="PAS"/>
    <property type="match status" value="1"/>
</dbReference>
<dbReference type="PANTHER" id="PTHR43047">
    <property type="entry name" value="TWO-COMPONENT HISTIDINE PROTEIN KINASE"/>
    <property type="match status" value="1"/>
</dbReference>
<dbReference type="Pfam" id="PF00989">
    <property type="entry name" value="PAS"/>
    <property type="match status" value="1"/>
</dbReference>
<dbReference type="PROSITE" id="PS50110">
    <property type="entry name" value="RESPONSE_REGULATORY"/>
    <property type="match status" value="1"/>
</dbReference>
<dbReference type="EC" id="2.7.13.3" evidence="3"/>
<evidence type="ECO:0000256" key="8">
    <source>
        <dbReference type="ARBA" id="ARBA00022692"/>
    </source>
</evidence>
<dbReference type="SUPFAM" id="SSF47226">
    <property type="entry name" value="Histidine-containing phosphotransfer domain, HPT domain"/>
    <property type="match status" value="1"/>
</dbReference>
<dbReference type="AlphaFoldDB" id="S9QL77"/>
<dbReference type="SMART" id="SM00091">
    <property type="entry name" value="PAS"/>
    <property type="match status" value="1"/>
</dbReference>
<evidence type="ECO:0000256" key="13">
    <source>
        <dbReference type="ARBA" id="ARBA00023136"/>
    </source>
</evidence>
<evidence type="ECO:0000256" key="2">
    <source>
        <dbReference type="ARBA" id="ARBA00004429"/>
    </source>
</evidence>
<dbReference type="InterPro" id="IPR035965">
    <property type="entry name" value="PAS-like_dom_sf"/>
</dbReference>
<name>S9QL77_9RHOB</name>
<dbReference type="SUPFAM" id="SSF55874">
    <property type="entry name" value="ATPase domain of HSP90 chaperone/DNA topoisomerase II/histidine kinase"/>
    <property type="match status" value="1"/>
</dbReference>
<dbReference type="InterPro" id="IPR008207">
    <property type="entry name" value="Sig_transdc_His_kin_Hpt_dom"/>
</dbReference>
<keyword evidence="10" id="KW-0067">ATP-binding</keyword>
<dbReference type="HOGENOM" id="CLU_000445_114_59_5"/>
<dbReference type="OrthoDB" id="9801651at2"/>
<dbReference type="SUPFAM" id="SSF52172">
    <property type="entry name" value="CheY-like"/>
    <property type="match status" value="1"/>
</dbReference>
<dbReference type="InterPro" id="IPR000014">
    <property type="entry name" value="PAS"/>
</dbReference>
<dbReference type="CDD" id="cd16922">
    <property type="entry name" value="HATPase_EvgS-ArcB-TorS-like"/>
    <property type="match status" value="1"/>
</dbReference>
<dbReference type="PANTHER" id="PTHR43047:SF78">
    <property type="entry name" value="SENSORY_REGULATORY PROTEIN RPFC"/>
    <property type="match status" value="1"/>
</dbReference>
<evidence type="ECO:0000256" key="14">
    <source>
        <dbReference type="PROSITE-ProRule" id="PRU00169"/>
    </source>
</evidence>
<dbReference type="SUPFAM" id="SSF55785">
    <property type="entry name" value="PYP-like sensor domain (PAS domain)"/>
    <property type="match status" value="1"/>
</dbReference>
<protein>
    <recommendedName>
        <fullName evidence="3">histidine kinase</fullName>
        <ecNumber evidence="3">2.7.13.3</ecNumber>
    </recommendedName>
</protein>
<evidence type="ECO:0000259" key="20">
    <source>
        <dbReference type="PROSITE" id="PS50113"/>
    </source>
</evidence>
<dbReference type="GO" id="GO:0006355">
    <property type="term" value="P:regulation of DNA-templated transcription"/>
    <property type="evidence" value="ECO:0007669"/>
    <property type="project" value="InterPro"/>
</dbReference>
<dbReference type="GO" id="GO:0005886">
    <property type="term" value="C:plasma membrane"/>
    <property type="evidence" value="ECO:0007669"/>
    <property type="project" value="UniProtKB-SubCell"/>
</dbReference>
<evidence type="ECO:0000313" key="21">
    <source>
        <dbReference type="EMBL" id="EPX80522.1"/>
    </source>
</evidence>
<reference evidence="22" key="1">
    <citation type="journal article" date="2014" name="Stand. Genomic Sci.">
        <title>Genome sequence of the exopolysaccharide-producing Salipiger mucosus type strain (DSM 16094(T)), a moderately halophilic member of the Roseobacter clade.</title>
        <authorList>
            <person name="Riedel T."/>
            <person name="Spring S."/>
            <person name="Fiebig A."/>
            <person name="Petersen J."/>
            <person name="Kyrpides N.C."/>
            <person name="Goker M."/>
            <person name="Klenk H.P."/>
        </authorList>
    </citation>
    <scope>NUCLEOTIDE SEQUENCE [LARGE SCALE GENOMIC DNA]</scope>
    <source>
        <strain evidence="22">DSM 16094</strain>
    </source>
</reference>
<evidence type="ECO:0000313" key="22">
    <source>
        <dbReference type="Proteomes" id="UP000015347"/>
    </source>
</evidence>
<dbReference type="InterPro" id="IPR001789">
    <property type="entry name" value="Sig_transdc_resp-reg_receiver"/>
</dbReference>
<feature type="transmembrane region" description="Helical" evidence="16">
    <location>
        <begin position="184"/>
        <end position="206"/>
    </location>
</feature>
<keyword evidence="6 14" id="KW-0597">Phosphoprotein</keyword>
<feature type="coiled-coil region" evidence="15">
    <location>
        <begin position="59"/>
        <end position="89"/>
    </location>
</feature>
<evidence type="ECO:0000256" key="16">
    <source>
        <dbReference type="SAM" id="Phobius"/>
    </source>
</evidence>
<evidence type="ECO:0000256" key="1">
    <source>
        <dbReference type="ARBA" id="ARBA00000085"/>
    </source>
</evidence>
<keyword evidence="22" id="KW-1185">Reference proteome</keyword>
<evidence type="ECO:0000256" key="6">
    <source>
        <dbReference type="ARBA" id="ARBA00022553"/>
    </source>
</evidence>
<evidence type="ECO:0000259" key="19">
    <source>
        <dbReference type="PROSITE" id="PS50112"/>
    </source>
</evidence>
<dbReference type="InterPro" id="IPR005467">
    <property type="entry name" value="His_kinase_dom"/>
</dbReference>
<keyword evidence="12" id="KW-0902">Two-component regulatory system</keyword>
<keyword evidence="7" id="KW-0808">Transferase</keyword>
<evidence type="ECO:0000256" key="4">
    <source>
        <dbReference type="ARBA" id="ARBA00022475"/>
    </source>
</evidence>
<dbReference type="CDD" id="cd17546">
    <property type="entry name" value="REC_hyHK_CKI1_RcsC-like"/>
    <property type="match status" value="1"/>
</dbReference>
<dbReference type="Gene3D" id="3.30.450.20">
    <property type="entry name" value="PAS domain"/>
    <property type="match status" value="1"/>
</dbReference>